<evidence type="ECO:0000313" key="13">
    <source>
        <dbReference type="EMBL" id="KAK2944226.1"/>
    </source>
</evidence>
<dbReference type="InterPro" id="IPR004014">
    <property type="entry name" value="ATPase_P-typ_cation-transptr_N"/>
</dbReference>
<dbReference type="InterPro" id="IPR023299">
    <property type="entry name" value="ATPase_P-typ_cyto_dom_N"/>
</dbReference>
<evidence type="ECO:0000256" key="5">
    <source>
        <dbReference type="ARBA" id="ARBA00022840"/>
    </source>
</evidence>
<evidence type="ECO:0000256" key="9">
    <source>
        <dbReference type="ARBA" id="ARBA00023136"/>
    </source>
</evidence>
<dbReference type="Pfam" id="PF00122">
    <property type="entry name" value="E1-E2_ATPase"/>
    <property type="match status" value="1"/>
</dbReference>
<accession>A0ABQ9WXI5</accession>
<feature type="transmembrane region" description="Helical" evidence="11">
    <location>
        <begin position="1040"/>
        <end position="1059"/>
    </location>
</feature>
<comment type="caution">
    <text evidence="13">The sequence shown here is derived from an EMBL/GenBank/DDBJ whole genome shotgun (WGS) entry which is preliminary data.</text>
</comment>
<evidence type="ECO:0000256" key="10">
    <source>
        <dbReference type="SAM" id="MobiDB-lite"/>
    </source>
</evidence>
<dbReference type="InterPro" id="IPR044492">
    <property type="entry name" value="P_typ_ATPase_HD_dom"/>
</dbReference>
<feature type="region of interest" description="Disordered" evidence="10">
    <location>
        <begin position="565"/>
        <end position="645"/>
    </location>
</feature>
<dbReference type="PANTHER" id="PTHR24093:SF369">
    <property type="entry name" value="CALCIUM-TRANSPORTING ATPASE"/>
    <property type="match status" value="1"/>
</dbReference>
<feature type="transmembrane region" description="Helical" evidence="11">
    <location>
        <begin position="310"/>
        <end position="336"/>
    </location>
</feature>
<feature type="transmembrane region" description="Helical" evidence="11">
    <location>
        <begin position="81"/>
        <end position="100"/>
    </location>
</feature>
<dbReference type="SUPFAM" id="SSF81665">
    <property type="entry name" value="Calcium ATPase, transmembrane domain M"/>
    <property type="match status" value="1"/>
</dbReference>
<feature type="transmembrane region" description="Helical" evidence="11">
    <location>
        <begin position="271"/>
        <end position="290"/>
    </location>
</feature>
<evidence type="ECO:0000256" key="4">
    <source>
        <dbReference type="ARBA" id="ARBA00022741"/>
    </source>
</evidence>
<dbReference type="InterPro" id="IPR006068">
    <property type="entry name" value="ATPase_P-typ_cation-transptr_C"/>
</dbReference>
<comment type="subcellular location">
    <subcellularLocation>
        <location evidence="1">Endomembrane system</location>
        <topology evidence="1">Multi-pass membrane protein</topology>
    </subcellularLocation>
</comment>
<dbReference type="Gene3D" id="2.70.150.10">
    <property type="entry name" value="Calcium-transporting ATPase, cytoplasmic transduction domain A"/>
    <property type="match status" value="1"/>
</dbReference>
<dbReference type="SFLD" id="SFLDF00027">
    <property type="entry name" value="p-type_atpase"/>
    <property type="match status" value="1"/>
</dbReference>
<dbReference type="Pfam" id="PF00690">
    <property type="entry name" value="Cation_ATPase_N"/>
    <property type="match status" value="1"/>
</dbReference>
<dbReference type="Pfam" id="PF00702">
    <property type="entry name" value="Hydrolase"/>
    <property type="match status" value="1"/>
</dbReference>
<feature type="transmembrane region" description="Helical" evidence="11">
    <location>
        <begin position="1009"/>
        <end position="1028"/>
    </location>
</feature>
<dbReference type="PROSITE" id="PS00154">
    <property type="entry name" value="ATPASE_E1_E2"/>
    <property type="match status" value="1"/>
</dbReference>
<evidence type="ECO:0000259" key="12">
    <source>
        <dbReference type="SMART" id="SM00831"/>
    </source>
</evidence>
<proteinExistence type="predicted"/>
<keyword evidence="7" id="KW-1278">Translocase</keyword>
<keyword evidence="3" id="KW-0479">Metal-binding</keyword>
<dbReference type="InterPro" id="IPR001757">
    <property type="entry name" value="P_typ_ATPase"/>
</dbReference>
<dbReference type="InterPro" id="IPR023214">
    <property type="entry name" value="HAD_sf"/>
</dbReference>
<keyword evidence="9 11" id="KW-0472">Membrane</keyword>
<dbReference type="NCBIfam" id="TIGR01494">
    <property type="entry name" value="ATPase_P-type"/>
    <property type="match status" value="2"/>
</dbReference>
<gene>
    <name evidence="13" type="ORF">BLNAU_20836</name>
</gene>
<dbReference type="SFLD" id="SFLDS00003">
    <property type="entry name" value="Haloacid_Dehalogenase"/>
    <property type="match status" value="1"/>
</dbReference>
<evidence type="ECO:0000256" key="3">
    <source>
        <dbReference type="ARBA" id="ARBA00022723"/>
    </source>
</evidence>
<feature type="transmembrane region" description="Helical" evidence="11">
    <location>
        <begin position="821"/>
        <end position="840"/>
    </location>
</feature>
<dbReference type="InterPro" id="IPR018303">
    <property type="entry name" value="ATPase_P-typ_P_site"/>
</dbReference>
<evidence type="ECO:0000256" key="2">
    <source>
        <dbReference type="ARBA" id="ARBA00022692"/>
    </source>
</evidence>
<feature type="compositionally biased region" description="Acidic residues" evidence="10">
    <location>
        <begin position="598"/>
        <end position="607"/>
    </location>
</feature>
<sequence>MTESWLTLEKLTGLFETREISRLNELGGIEGVMQSLHTSKEGLDQENPEREKRHELYGVNELAKPKTKGFFRLWLEAFNDTTLIILMVLAVISLIIALAVEKGKNLSWLDGAAILLTVLVVTLVSAINTFSQERQFQKLNERQKDRQIIVIRNAEPTPISIFDLLVGDIFSITTGDVLPADGLCIESNNISCDEAAMTGESELIKKNPESRPFCLCGCKVQTGFGKMLVTSVGMNTQFGILKQAVLTAAQERSLTPLQEKLDGLSGNIGKVGFVAAGLTLLLLIIFWLIPGIQHPASFKTGEYWLLLVDYFIIAVSIIVMAVPEGLPLAVTIALAYSMKKMLKDNNLVRVLSSCETMGGATTICSDKTGTLTQNKMKVDAGFFNGSLIQNLNQQQVAENTHIDDEYAALLLESISLNSSSDIRHNHETNQKDYIGNVTECALLLFTEDFIPKEHYTSVRQRLHSLVVNTYPFSSDRKRMTVVRELEEKEATNGNKYRVYTKGASEIVSGLCTTMIVNGETKPITDADREMLNNTIYEMASKGLRTIALAYRDVAAPASAHQSTYLSNKDAFSEPNNSSSQDLPRKLTDPLTPNPQPEMEMEEVELDGNDQPIGSHVEPTPMKVVDEAPPPPTASGPSPFSEDAPPEEDMVLVGITGIKDPLRVEVPSAIEDCNHAHIVVRMVTGDNIVTAMHIAEECGIYDPKFGIAMEGPLFRQLAEEDRARILPKLQVLARSSPIDKQILVDGLQKLGHVVAVTGDGTNDAPALSKADVGFAMGITGTEVAKDAAAIIITDDNFASIVKAVMWGRNVYDSIRKFVQFQLTINVSAIVIAVIGAVFAITPLTAVQMLWVNIIMDTLAALALATEQPTRELLLRKPYGKTDSIICGSMWRNIIIGAIYEVIVIVIILFLWGETVPMKHTPSDPAFNRIKDCPLLTDNTRDEISCSELMFKDGICRKFLMEPNVPVFSTRHLTLIFNVFIWMQVFNWIASRKCYNENNFFSGLFTNYMFIIIWLVVVVLQVCIMLIPGLRDAFNVVPITGWMWLYSIAFGVAILPVQFVFRLIKAPDPFHGNVDIEDDASVPAGVYLHGKPLPEGAQLNIVSPIETPRAPVEDHKKLELLPVDPNGNKPSNWKTVKLTVTTAAKWKGFRGPLIRPREQVVEENFLKTTN</sequence>
<feature type="transmembrane region" description="Helical" evidence="11">
    <location>
        <begin position="970"/>
        <end position="988"/>
    </location>
</feature>
<evidence type="ECO:0000256" key="11">
    <source>
        <dbReference type="SAM" id="Phobius"/>
    </source>
</evidence>
<keyword evidence="2 11" id="KW-0812">Transmembrane</keyword>
<dbReference type="InterPro" id="IPR059000">
    <property type="entry name" value="ATPase_P-type_domA"/>
</dbReference>
<dbReference type="PRINTS" id="PR00119">
    <property type="entry name" value="CATATPASE"/>
</dbReference>
<dbReference type="InterPro" id="IPR008250">
    <property type="entry name" value="ATPase_P-typ_transduc_dom_A_sf"/>
</dbReference>
<feature type="transmembrane region" description="Helical" evidence="11">
    <location>
        <begin position="892"/>
        <end position="911"/>
    </location>
</feature>
<feature type="transmembrane region" description="Helical" evidence="11">
    <location>
        <begin position="112"/>
        <end position="130"/>
    </location>
</feature>
<dbReference type="Pfam" id="PF00689">
    <property type="entry name" value="Cation_ATPase_C"/>
    <property type="match status" value="1"/>
</dbReference>
<protein>
    <submittedName>
        <fullName evidence="13">Ion-transporting P-type ATPase</fullName>
    </submittedName>
</protein>
<dbReference type="SMART" id="SM00831">
    <property type="entry name" value="Cation_ATPase_N"/>
    <property type="match status" value="1"/>
</dbReference>
<keyword evidence="5" id="KW-0067">ATP-binding</keyword>
<dbReference type="Gene3D" id="3.40.1110.10">
    <property type="entry name" value="Calcium-transporting ATPase, cytoplasmic domain N"/>
    <property type="match status" value="2"/>
</dbReference>
<dbReference type="SFLD" id="SFLDG00002">
    <property type="entry name" value="C1.7:_P-type_atpase_like"/>
    <property type="match status" value="1"/>
</dbReference>
<dbReference type="InterPro" id="IPR023298">
    <property type="entry name" value="ATPase_P-typ_TM_dom_sf"/>
</dbReference>
<feature type="domain" description="Cation-transporting P-type ATPase N-terminal" evidence="12">
    <location>
        <begin position="25"/>
        <end position="98"/>
    </location>
</feature>
<evidence type="ECO:0000256" key="6">
    <source>
        <dbReference type="ARBA" id="ARBA00022842"/>
    </source>
</evidence>
<dbReference type="CDD" id="cd02081">
    <property type="entry name" value="P-type_ATPase_Ca_PMCA-like"/>
    <property type="match status" value="1"/>
</dbReference>
<dbReference type="SUPFAM" id="SSF56784">
    <property type="entry name" value="HAD-like"/>
    <property type="match status" value="1"/>
</dbReference>
<dbReference type="PRINTS" id="PR00121">
    <property type="entry name" value="NAKATPASE"/>
</dbReference>
<reference evidence="13 14" key="1">
    <citation type="journal article" date="2022" name="bioRxiv">
        <title>Genomics of Preaxostyla Flagellates Illuminates Evolutionary Transitions and the Path Towards Mitochondrial Loss.</title>
        <authorList>
            <person name="Novak L.V.F."/>
            <person name="Treitli S.C."/>
            <person name="Pyrih J."/>
            <person name="Halakuc P."/>
            <person name="Pipaliya S.V."/>
            <person name="Vacek V."/>
            <person name="Brzon O."/>
            <person name="Soukal P."/>
            <person name="Eme L."/>
            <person name="Dacks J.B."/>
            <person name="Karnkowska A."/>
            <person name="Elias M."/>
            <person name="Hampl V."/>
        </authorList>
    </citation>
    <scope>NUCLEOTIDE SEQUENCE [LARGE SCALE GENOMIC DNA]</scope>
    <source>
        <strain evidence="13">NAU3</strain>
        <tissue evidence="13">Gut</tissue>
    </source>
</reference>
<dbReference type="PANTHER" id="PTHR24093">
    <property type="entry name" value="CATION TRANSPORTING ATPASE"/>
    <property type="match status" value="1"/>
</dbReference>
<dbReference type="Proteomes" id="UP001281761">
    <property type="component" value="Unassembled WGS sequence"/>
</dbReference>
<evidence type="ECO:0000313" key="14">
    <source>
        <dbReference type="Proteomes" id="UP001281761"/>
    </source>
</evidence>
<dbReference type="InterPro" id="IPR036412">
    <property type="entry name" value="HAD-like_sf"/>
</dbReference>
<keyword evidence="14" id="KW-1185">Reference proteome</keyword>
<dbReference type="Gene3D" id="3.40.50.1000">
    <property type="entry name" value="HAD superfamily/HAD-like"/>
    <property type="match status" value="2"/>
</dbReference>
<keyword evidence="6" id="KW-0460">Magnesium</keyword>
<keyword evidence="8 11" id="KW-1133">Transmembrane helix</keyword>
<dbReference type="Gene3D" id="1.20.1110.10">
    <property type="entry name" value="Calcium-transporting ATPase, transmembrane domain"/>
    <property type="match status" value="2"/>
</dbReference>
<dbReference type="EMBL" id="JARBJD010000308">
    <property type="protein sequence ID" value="KAK2944226.1"/>
    <property type="molecule type" value="Genomic_DNA"/>
</dbReference>
<dbReference type="SUPFAM" id="SSF81653">
    <property type="entry name" value="Calcium ATPase, transduction domain A"/>
    <property type="match status" value="1"/>
</dbReference>
<evidence type="ECO:0000256" key="7">
    <source>
        <dbReference type="ARBA" id="ARBA00022967"/>
    </source>
</evidence>
<keyword evidence="4" id="KW-0547">Nucleotide-binding</keyword>
<name>A0ABQ9WXI5_9EUKA</name>
<organism evidence="13 14">
    <name type="scientific">Blattamonas nauphoetae</name>
    <dbReference type="NCBI Taxonomy" id="2049346"/>
    <lineage>
        <taxon>Eukaryota</taxon>
        <taxon>Metamonada</taxon>
        <taxon>Preaxostyla</taxon>
        <taxon>Oxymonadida</taxon>
        <taxon>Blattamonas</taxon>
    </lineage>
</organism>
<evidence type="ECO:0000256" key="1">
    <source>
        <dbReference type="ARBA" id="ARBA00004127"/>
    </source>
</evidence>
<evidence type="ECO:0000256" key="8">
    <source>
        <dbReference type="ARBA" id="ARBA00022989"/>
    </source>
</evidence>
<dbReference type="Pfam" id="PF13246">
    <property type="entry name" value="Cation_ATPase"/>
    <property type="match status" value="1"/>
</dbReference>